<dbReference type="EMBL" id="EU826466">
    <property type="protein sequence ID" value="ACH62221.1"/>
    <property type="molecule type" value="Genomic_DNA"/>
</dbReference>
<evidence type="ECO:0000313" key="2">
    <source>
        <dbReference type="EMBL" id="ACH62221.1"/>
    </source>
</evidence>
<accession>B5LJM4</accession>
<dbReference type="Pfam" id="PF18299">
    <property type="entry name" value="R2K_2"/>
    <property type="match status" value="1"/>
</dbReference>
<gene>
    <name evidence="2" type="primary">254</name>
    <name evidence="2" type="ORF">MYRNA_254</name>
</gene>
<proteinExistence type="predicted"/>
<evidence type="ECO:0000313" key="3">
    <source>
        <dbReference type="Proteomes" id="UP000001849"/>
    </source>
</evidence>
<evidence type="ECO:0000259" key="1">
    <source>
        <dbReference type="Pfam" id="PF18299"/>
    </source>
</evidence>
<name>B5LJM4_9CAUD</name>
<feature type="domain" description="ATP-grasp" evidence="1">
    <location>
        <begin position="69"/>
        <end position="251"/>
    </location>
</feature>
<dbReference type="Proteomes" id="UP000001849">
    <property type="component" value="Segment"/>
</dbReference>
<reference evidence="2 3" key="1">
    <citation type="submission" date="2008-06" db="EMBL/GenBank/DDBJ databases">
        <authorList>
            <person name="Smith A.L."/>
            <person name="Paladin E.C."/>
            <person name="Jacobs-Sera D."/>
            <person name="Hendirx R.W."/>
            <person name="Hatfull G.F."/>
        </authorList>
    </citation>
    <scope>NUCLEOTIDE SEQUENCE [LARGE SCALE GENOMIC DNA]</scope>
</reference>
<dbReference type="RefSeq" id="YP_002225131.1">
    <property type="nucleotide sequence ID" value="NC_011273.1"/>
</dbReference>
<sequence length="285" mass="32108">MVTHKNWIAEQFKPMGAVQDFGFDINPDTAWDTIWWAPGAWVASAFKAGVRLPLTSCGPRWLDHLPRYYTGRTVSTMTVRESIEWFEKLFGGTSESIDFFVKLPEAKLDNFPARKHTINRHWATTIGQYHLPDDALIQLQGLMDFTTEWRFWIAEGRIKAHSLYRAHKLGMEMVWGSEGFPGGLDGDLAFNDELNMCADLVEQMLDDPDVTYPQGFVLDVGTIGDGAGAFVVEANAAWSSGPYDAEVRGVYETIVASHDWANESLFHWYPHATLHKAGALRVTHV</sequence>
<protein>
    <recommendedName>
        <fullName evidence="1">ATP-grasp domain-containing protein</fullName>
    </recommendedName>
</protein>
<organism evidence="2 3">
    <name type="scientific">Mycobacterium phage Myrna</name>
    <dbReference type="NCBI Taxonomy" id="546805"/>
    <lineage>
        <taxon>Viruses</taxon>
        <taxon>Duplodnaviria</taxon>
        <taxon>Heunggongvirae</taxon>
        <taxon>Uroviricota</taxon>
        <taxon>Caudoviricetes</taxon>
        <taxon>Ceeclamvirinae</taxon>
        <taxon>Myrnavirus</taxon>
        <taxon>Myrnavirus myrna</taxon>
    </lineage>
</organism>
<keyword evidence="3" id="KW-1185">Reference proteome</keyword>
<dbReference type="GeneID" id="6920714"/>
<dbReference type="InterPro" id="IPR041261">
    <property type="entry name" value="R2K_2"/>
</dbReference>
<dbReference type="KEGG" id="vg:6920714"/>